<dbReference type="GO" id="GO:0007030">
    <property type="term" value="P:Golgi organization"/>
    <property type="evidence" value="ECO:0007669"/>
    <property type="project" value="TreeGrafter"/>
</dbReference>
<keyword evidence="3" id="KW-1185">Reference proteome</keyword>
<dbReference type="STRING" id="114155.A0A4V2K7Q4"/>
<feature type="compositionally biased region" description="Acidic residues" evidence="1">
    <location>
        <begin position="78"/>
        <end position="87"/>
    </location>
</feature>
<name>A0A4V2K7Q4_9APHY</name>
<dbReference type="PROSITE" id="PS50033">
    <property type="entry name" value="UBX"/>
    <property type="match status" value="1"/>
</dbReference>
<dbReference type="InterPro" id="IPR012989">
    <property type="entry name" value="SEP_domain"/>
</dbReference>
<sequence>MSNENNPPQRTRSPWTLPSNSGPRIGRVGAWGGPASGSSGSRSSSGGRRIATLGDLGSGGPSLGPGGAHGGHGHAHGDDDDDDDDDGAGNRGEDWYAGGERSGISVQNPDRAGAAPGGNLVRDLLRRAAEAGPPVVPQGAPAAQRRAFFGGGHTLGSDEVESTYVPDPSAEPAQPEEETAIRHLTFWRDGFTVEDGELMRYDDPANEQILAEINSGRAPPHILNVSPGQPVELRVVKRLQDAYVPSPRARQAKVFSGQGQRLGSPVAPVSSLPSTSSSTPEPAAIPGSFPSGSGSAEPSGSGAGTGARGAQEFGTRFEVDQTKPTTSVQIRLADGTRMVARMNLTHTVGDIRNFINASRPENNARAYVIMTTFPNKELQDGGQTIEAAGLANAVVVQRWA</sequence>
<reference evidence="2 3" key="1">
    <citation type="submission" date="2019-01" db="EMBL/GenBank/DDBJ databases">
        <title>Draft genome sequences of three monokaryotic isolates of the white-rot basidiomycete fungus Dichomitus squalens.</title>
        <authorList>
            <consortium name="DOE Joint Genome Institute"/>
            <person name="Lopez S.C."/>
            <person name="Andreopoulos B."/>
            <person name="Pangilinan J."/>
            <person name="Lipzen A."/>
            <person name="Riley R."/>
            <person name="Ahrendt S."/>
            <person name="Ng V."/>
            <person name="Barry K."/>
            <person name="Daum C."/>
            <person name="Grigoriev I.V."/>
            <person name="Hilden K.S."/>
            <person name="Makela M.R."/>
            <person name="de Vries R.P."/>
        </authorList>
    </citation>
    <scope>NUCLEOTIDE SEQUENCE [LARGE SCALE GENOMIC DNA]</scope>
    <source>
        <strain evidence="2 3">CBS 464.89</strain>
    </source>
</reference>
<dbReference type="GO" id="GO:0005829">
    <property type="term" value="C:cytosol"/>
    <property type="evidence" value="ECO:0007669"/>
    <property type="project" value="TreeGrafter"/>
</dbReference>
<dbReference type="GO" id="GO:0031468">
    <property type="term" value="P:nuclear membrane reassembly"/>
    <property type="evidence" value="ECO:0007669"/>
    <property type="project" value="TreeGrafter"/>
</dbReference>
<dbReference type="Gene3D" id="3.10.20.90">
    <property type="entry name" value="Phosphatidylinositol 3-kinase Catalytic Subunit, Chain A, domain 1"/>
    <property type="match status" value="1"/>
</dbReference>
<feature type="region of interest" description="Disordered" evidence="1">
    <location>
        <begin position="1"/>
        <end position="119"/>
    </location>
</feature>
<feature type="compositionally biased region" description="Polar residues" evidence="1">
    <location>
        <begin position="1"/>
        <end position="22"/>
    </location>
</feature>
<dbReference type="GO" id="GO:0000045">
    <property type="term" value="P:autophagosome assembly"/>
    <property type="evidence" value="ECO:0007669"/>
    <property type="project" value="TreeGrafter"/>
</dbReference>
<dbReference type="GO" id="GO:0005634">
    <property type="term" value="C:nucleus"/>
    <property type="evidence" value="ECO:0007669"/>
    <property type="project" value="TreeGrafter"/>
</dbReference>
<dbReference type="Proteomes" id="UP000292082">
    <property type="component" value="Unassembled WGS sequence"/>
</dbReference>
<dbReference type="InterPro" id="IPR001012">
    <property type="entry name" value="UBX_dom"/>
</dbReference>
<dbReference type="SUPFAM" id="SSF102848">
    <property type="entry name" value="NSFL1 (p97 ATPase) cofactor p47, SEP domain"/>
    <property type="match status" value="1"/>
</dbReference>
<feature type="compositionally biased region" description="Gly residues" evidence="1">
    <location>
        <begin position="56"/>
        <end position="70"/>
    </location>
</feature>
<proteinExistence type="predicted"/>
<accession>A0A4V2K7Q4</accession>
<feature type="compositionally biased region" description="Low complexity" evidence="1">
    <location>
        <begin position="36"/>
        <end position="55"/>
    </location>
</feature>
<dbReference type="SMART" id="SM00166">
    <property type="entry name" value="UBX"/>
    <property type="match status" value="1"/>
</dbReference>
<dbReference type="GO" id="GO:0061025">
    <property type="term" value="P:membrane fusion"/>
    <property type="evidence" value="ECO:0007669"/>
    <property type="project" value="TreeGrafter"/>
</dbReference>
<feature type="region of interest" description="Disordered" evidence="1">
    <location>
        <begin position="148"/>
        <end position="178"/>
    </location>
</feature>
<dbReference type="SMART" id="SM00553">
    <property type="entry name" value="SEP"/>
    <property type="match status" value="1"/>
</dbReference>
<dbReference type="Pfam" id="PF08059">
    <property type="entry name" value="SEP"/>
    <property type="match status" value="1"/>
</dbReference>
<protein>
    <submittedName>
        <fullName evidence="2">Uncharacterized protein</fullName>
    </submittedName>
</protein>
<dbReference type="InterPro" id="IPR036241">
    <property type="entry name" value="NSFL1C_SEP_dom_sf"/>
</dbReference>
<organism evidence="2 3">
    <name type="scientific">Dichomitus squalens</name>
    <dbReference type="NCBI Taxonomy" id="114155"/>
    <lineage>
        <taxon>Eukaryota</taxon>
        <taxon>Fungi</taxon>
        <taxon>Dikarya</taxon>
        <taxon>Basidiomycota</taxon>
        <taxon>Agaricomycotina</taxon>
        <taxon>Agaricomycetes</taxon>
        <taxon>Polyporales</taxon>
        <taxon>Polyporaceae</taxon>
        <taxon>Dichomitus</taxon>
    </lineage>
</organism>
<dbReference type="GO" id="GO:0043130">
    <property type="term" value="F:ubiquitin binding"/>
    <property type="evidence" value="ECO:0007669"/>
    <property type="project" value="TreeGrafter"/>
</dbReference>
<dbReference type="InterPro" id="IPR029071">
    <property type="entry name" value="Ubiquitin-like_domsf"/>
</dbReference>
<feature type="region of interest" description="Disordered" evidence="1">
    <location>
        <begin position="250"/>
        <end position="309"/>
    </location>
</feature>
<dbReference type="FunFam" id="3.30.420.210:FF:000002">
    <property type="entry name" value="UBX domain-containing protein 1"/>
    <property type="match status" value="1"/>
</dbReference>
<feature type="compositionally biased region" description="Low complexity" evidence="1">
    <location>
        <begin position="264"/>
        <end position="300"/>
    </location>
</feature>
<evidence type="ECO:0000313" key="3">
    <source>
        <dbReference type="Proteomes" id="UP000292082"/>
    </source>
</evidence>
<dbReference type="GO" id="GO:0043161">
    <property type="term" value="P:proteasome-mediated ubiquitin-dependent protein catabolic process"/>
    <property type="evidence" value="ECO:0007669"/>
    <property type="project" value="TreeGrafter"/>
</dbReference>
<dbReference type="PROSITE" id="PS51399">
    <property type="entry name" value="SEP"/>
    <property type="match status" value="1"/>
</dbReference>
<dbReference type="PANTHER" id="PTHR23333">
    <property type="entry name" value="UBX DOMAIN CONTAINING PROTEIN"/>
    <property type="match status" value="1"/>
</dbReference>
<dbReference type="SUPFAM" id="SSF54236">
    <property type="entry name" value="Ubiquitin-like"/>
    <property type="match status" value="1"/>
</dbReference>
<dbReference type="Gene3D" id="3.30.420.210">
    <property type="entry name" value="SEP domain"/>
    <property type="match status" value="1"/>
</dbReference>
<dbReference type="PANTHER" id="PTHR23333:SF20">
    <property type="entry name" value="NSFL1 COFACTOR P47"/>
    <property type="match status" value="1"/>
</dbReference>
<dbReference type="AlphaFoldDB" id="A0A4V2K7Q4"/>
<dbReference type="Pfam" id="PF00789">
    <property type="entry name" value="UBX"/>
    <property type="match status" value="1"/>
</dbReference>
<dbReference type="CDD" id="cd01770">
    <property type="entry name" value="UBX_UBXN2"/>
    <property type="match status" value="1"/>
</dbReference>
<evidence type="ECO:0000313" key="2">
    <source>
        <dbReference type="EMBL" id="TBU56988.1"/>
    </source>
</evidence>
<gene>
    <name evidence="2" type="ORF">BD310DRAFT_930392</name>
</gene>
<evidence type="ECO:0000256" key="1">
    <source>
        <dbReference type="SAM" id="MobiDB-lite"/>
    </source>
</evidence>
<dbReference type="EMBL" id="ML145143">
    <property type="protein sequence ID" value="TBU56988.1"/>
    <property type="molecule type" value="Genomic_DNA"/>
</dbReference>